<dbReference type="GO" id="GO:0042884">
    <property type="term" value="P:microcin transport"/>
    <property type="evidence" value="ECO:0007669"/>
    <property type="project" value="TreeGrafter"/>
</dbReference>
<dbReference type="SUPFAM" id="SSF53850">
    <property type="entry name" value="Periplasmic binding protein-like II"/>
    <property type="match status" value="1"/>
</dbReference>
<evidence type="ECO:0000256" key="4">
    <source>
        <dbReference type="SAM" id="SignalP"/>
    </source>
</evidence>
<feature type="signal peptide" evidence="4">
    <location>
        <begin position="1"/>
        <end position="28"/>
    </location>
</feature>
<feature type="domain" description="Solute-binding protein family 5" evidence="5">
    <location>
        <begin position="105"/>
        <end position="512"/>
    </location>
</feature>
<feature type="chain" id="PRO_5035210266" evidence="4">
    <location>
        <begin position="29"/>
        <end position="606"/>
    </location>
</feature>
<dbReference type="GO" id="GO:0043190">
    <property type="term" value="C:ATP-binding cassette (ABC) transporter complex"/>
    <property type="evidence" value="ECO:0007669"/>
    <property type="project" value="InterPro"/>
</dbReference>
<comment type="subcellular location">
    <subcellularLocation>
        <location evidence="1">Periplasm</location>
    </subcellularLocation>
</comment>
<organism evidence="6 7">
    <name type="scientific">Salipiger pallidus</name>
    <dbReference type="NCBI Taxonomy" id="1775170"/>
    <lineage>
        <taxon>Bacteria</taxon>
        <taxon>Pseudomonadati</taxon>
        <taxon>Pseudomonadota</taxon>
        <taxon>Alphaproteobacteria</taxon>
        <taxon>Rhodobacterales</taxon>
        <taxon>Roseobacteraceae</taxon>
        <taxon>Salipiger</taxon>
    </lineage>
</organism>
<evidence type="ECO:0000256" key="3">
    <source>
        <dbReference type="ARBA" id="ARBA00022729"/>
    </source>
</evidence>
<dbReference type="PANTHER" id="PTHR30290:SF64">
    <property type="entry name" value="ABC TRANSPORTER PERIPLASMIC BINDING PROTEIN"/>
    <property type="match status" value="1"/>
</dbReference>
<sequence length="606" mass="67930">MMADYFHRRTVLATLVSLGIGLSGPSFAAPQHGIAMYGDPALPSDYDHLPYTNPDAPTGGRLVMGEVGSFDSLNPHILKGTSPWQLRFLAYESLMGRSWDEPFTLYGLLAESVDTAPDRSWVEFTLRPEARFSDGSPVTVEDVMWSYETLGTEGHPRYRGAWGQVDSMEQTGPRSVRFTFNTDNRELALIIGMRPILKKAQWEGIDFSQSGLGTLPIGSAPYVIDNFDAGRQVTLRRNPDYWGKDLPFMRGQANLDEIRMEFFGDSTVLFEAFKAGELNAIRETNEEKWQTQYDFPAVEAGDVVKSDIEHDRPSGMTGFVMNTRSKVFSDWQVRDAMLHAFNFEYINETMTGSRQPRITSYFSNSELAMLEGPATGRVAELLAPYQDSLLPGTIEGYTLPVSDGSARNRAGIGAAMDLMAEAGWTIQDGVMKDEDGRPFRFEIVLSQGNTEEQSIIDIFAQGLRRIGITPHVTVIDAAQYNERVNNFDFDMTFFRRGISLSPGNEQRLYWGSDAADEIGSRNLMGMKSPAADAMIDTLLNATSREDFLAASRALDRVLTAGRYVIPIYQWNVSHIAHVAELTYPQQIPAYGDWTDWMPNAWWWQSE</sequence>
<name>A0A8J2ZG66_9RHOB</name>
<dbReference type="CDD" id="cd08497">
    <property type="entry name" value="MbnE-like"/>
    <property type="match status" value="1"/>
</dbReference>
<dbReference type="EMBL" id="BMJV01000001">
    <property type="protein sequence ID" value="GGG58613.1"/>
    <property type="molecule type" value="Genomic_DNA"/>
</dbReference>
<protein>
    <submittedName>
        <fullName evidence="6">ABC transporter substrate-binding protein</fullName>
    </submittedName>
</protein>
<gene>
    <name evidence="6" type="ORF">GCM10011415_00540</name>
</gene>
<keyword evidence="3 4" id="KW-0732">Signal</keyword>
<reference evidence="6" key="1">
    <citation type="journal article" date="2014" name="Int. J. Syst. Evol. Microbiol.">
        <title>Complete genome sequence of Corynebacterium casei LMG S-19264T (=DSM 44701T), isolated from a smear-ripened cheese.</title>
        <authorList>
            <consortium name="US DOE Joint Genome Institute (JGI-PGF)"/>
            <person name="Walter F."/>
            <person name="Albersmeier A."/>
            <person name="Kalinowski J."/>
            <person name="Ruckert C."/>
        </authorList>
    </citation>
    <scope>NUCLEOTIDE SEQUENCE</scope>
    <source>
        <strain evidence="6">CGMCC 1.15762</strain>
    </source>
</reference>
<comment type="similarity">
    <text evidence="2">Belongs to the bacterial solute-binding protein 5 family.</text>
</comment>
<dbReference type="GO" id="GO:0015833">
    <property type="term" value="P:peptide transport"/>
    <property type="evidence" value="ECO:0007669"/>
    <property type="project" value="TreeGrafter"/>
</dbReference>
<dbReference type="Proteomes" id="UP000617145">
    <property type="component" value="Unassembled WGS sequence"/>
</dbReference>
<dbReference type="PIRSF" id="PIRSF002741">
    <property type="entry name" value="MppA"/>
    <property type="match status" value="1"/>
</dbReference>
<reference evidence="6" key="2">
    <citation type="submission" date="2020-09" db="EMBL/GenBank/DDBJ databases">
        <authorList>
            <person name="Sun Q."/>
            <person name="Zhou Y."/>
        </authorList>
    </citation>
    <scope>NUCLEOTIDE SEQUENCE</scope>
    <source>
        <strain evidence="6">CGMCC 1.15762</strain>
    </source>
</reference>
<evidence type="ECO:0000313" key="7">
    <source>
        <dbReference type="Proteomes" id="UP000617145"/>
    </source>
</evidence>
<evidence type="ECO:0000256" key="2">
    <source>
        <dbReference type="ARBA" id="ARBA00005695"/>
    </source>
</evidence>
<dbReference type="Gene3D" id="3.10.105.10">
    <property type="entry name" value="Dipeptide-binding Protein, Domain 3"/>
    <property type="match status" value="1"/>
</dbReference>
<dbReference type="AlphaFoldDB" id="A0A8J2ZG66"/>
<dbReference type="PANTHER" id="PTHR30290">
    <property type="entry name" value="PERIPLASMIC BINDING COMPONENT OF ABC TRANSPORTER"/>
    <property type="match status" value="1"/>
</dbReference>
<accession>A0A8J2ZG66</accession>
<dbReference type="InterPro" id="IPR030678">
    <property type="entry name" value="Peptide/Ni-bd"/>
</dbReference>
<evidence type="ECO:0000313" key="6">
    <source>
        <dbReference type="EMBL" id="GGG58613.1"/>
    </source>
</evidence>
<dbReference type="RefSeq" id="WP_188787698.1">
    <property type="nucleotide sequence ID" value="NZ_BMJV01000001.1"/>
</dbReference>
<comment type="caution">
    <text evidence="6">The sequence shown here is derived from an EMBL/GenBank/DDBJ whole genome shotgun (WGS) entry which is preliminary data.</text>
</comment>
<dbReference type="GO" id="GO:1904680">
    <property type="term" value="F:peptide transmembrane transporter activity"/>
    <property type="evidence" value="ECO:0007669"/>
    <property type="project" value="TreeGrafter"/>
</dbReference>
<dbReference type="InterPro" id="IPR000914">
    <property type="entry name" value="SBP_5_dom"/>
</dbReference>
<evidence type="ECO:0000259" key="5">
    <source>
        <dbReference type="Pfam" id="PF00496"/>
    </source>
</evidence>
<keyword evidence="7" id="KW-1185">Reference proteome</keyword>
<dbReference type="Gene3D" id="3.40.190.10">
    <property type="entry name" value="Periplasmic binding protein-like II"/>
    <property type="match status" value="1"/>
</dbReference>
<dbReference type="GO" id="GO:0030288">
    <property type="term" value="C:outer membrane-bounded periplasmic space"/>
    <property type="evidence" value="ECO:0007669"/>
    <property type="project" value="TreeGrafter"/>
</dbReference>
<dbReference type="InterPro" id="IPR039424">
    <property type="entry name" value="SBP_5"/>
</dbReference>
<proteinExistence type="inferred from homology"/>
<dbReference type="Pfam" id="PF00496">
    <property type="entry name" value="SBP_bac_5"/>
    <property type="match status" value="1"/>
</dbReference>
<evidence type="ECO:0000256" key="1">
    <source>
        <dbReference type="ARBA" id="ARBA00004418"/>
    </source>
</evidence>